<feature type="transmembrane region" description="Helical" evidence="7">
    <location>
        <begin position="326"/>
        <end position="347"/>
    </location>
</feature>
<reference evidence="9 10" key="1">
    <citation type="submission" date="2019-11" db="EMBL/GenBank/DDBJ databases">
        <authorList>
            <person name="Li X."/>
        </authorList>
    </citation>
    <scope>NUCLEOTIDE SEQUENCE [LARGE SCALE GENOMIC DNA]</scope>
    <source>
        <strain evidence="9 10">L9</strain>
    </source>
</reference>
<keyword evidence="5 7" id="KW-1133">Transmembrane helix</keyword>
<keyword evidence="10" id="KW-1185">Reference proteome</keyword>
<protein>
    <submittedName>
        <fullName evidence="9">Chromosome partitioning protein ParA</fullName>
    </submittedName>
</protein>
<evidence type="ECO:0000313" key="9">
    <source>
        <dbReference type="EMBL" id="MUK87138.1"/>
    </source>
</evidence>
<dbReference type="InterPro" id="IPR042094">
    <property type="entry name" value="T2SS_GspF_sf"/>
</dbReference>
<dbReference type="AlphaFoldDB" id="A0A6N8FIJ2"/>
<gene>
    <name evidence="9" type="ORF">GMD78_01830</name>
</gene>
<evidence type="ECO:0000256" key="4">
    <source>
        <dbReference type="ARBA" id="ARBA00022692"/>
    </source>
</evidence>
<feature type="domain" description="Type II secretion system protein GspF" evidence="8">
    <location>
        <begin position="27"/>
        <end position="139"/>
    </location>
</feature>
<dbReference type="PANTHER" id="PTHR30012:SF0">
    <property type="entry name" value="TYPE II SECRETION SYSTEM PROTEIN F-RELATED"/>
    <property type="match status" value="1"/>
</dbReference>
<evidence type="ECO:0000256" key="2">
    <source>
        <dbReference type="ARBA" id="ARBA00005745"/>
    </source>
</evidence>
<comment type="subcellular location">
    <subcellularLocation>
        <location evidence="1">Cell membrane</location>
        <topology evidence="1">Multi-pass membrane protein</topology>
    </subcellularLocation>
</comment>
<accession>A0A6N8FIJ2</accession>
<evidence type="ECO:0000259" key="8">
    <source>
        <dbReference type="Pfam" id="PF00482"/>
    </source>
</evidence>
<evidence type="ECO:0000313" key="10">
    <source>
        <dbReference type="Proteomes" id="UP000469125"/>
    </source>
</evidence>
<evidence type="ECO:0000256" key="6">
    <source>
        <dbReference type="ARBA" id="ARBA00023136"/>
    </source>
</evidence>
<dbReference type="PANTHER" id="PTHR30012">
    <property type="entry name" value="GENERAL SECRETION PATHWAY PROTEIN"/>
    <property type="match status" value="1"/>
</dbReference>
<evidence type="ECO:0000256" key="3">
    <source>
        <dbReference type="ARBA" id="ARBA00022475"/>
    </source>
</evidence>
<dbReference type="InterPro" id="IPR018076">
    <property type="entry name" value="T2SS_GspF_dom"/>
</dbReference>
<dbReference type="InterPro" id="IPR003004">
    <property type="entry name" value="GspF/PilC"/>
</dbReference>
<feature type="domain" description="Type II secretion system protein GspF" evidence="8">
    <location>
        <begin position="223"/>
        <end position="345"/>
    </location>
</feature>
<evidence type="ECO:0000256" key="5">
    <source>
        <dbReference type="ARBA" id="ARBA00022989"/>
    </source>
</evidence>
<feature type="transmembrane region" description="Helical" evidence="7">
    <location>
        <begin position="167"/>
        <end position="190"/>
    </location>
</feature>
<keyword evidence="4 7" id="KW-0812">Transmembrane</keyword>
<comment type="similarity">
    <text evidence="2">Belongs to the GSP F family.</text>
</comment>
<dbReference type="Pfam" id="PF00482">
    <property type="entry name" value="T2SSF"/>
    <property type="match status" value="2"/>
</dbReference>
<evidence type="ECO:0000256" key="1">
    <source>
        <dbReference type="ARBA" id="ARBA00004651"/>
    </source>
</evidence>
<name>A0A6N8FIJ2_9BACI</name>
<comment type="caution">
    <text evidence="9">The sequence shown here is derived from an EMBL/GenBank/DDBJ whole genome shotgun (WGS) entry which is preliminary data.</text>
</comment>
<proteinExistence type="inferred from homology"/>
<sequence length="353" mass="41351">MLMGLSQKIRITPFKKKTLKSDLQLRFLHRLERSLSSGYPLLDALETIKWDQSLVKEAEQMILMLKNGESIDKAFSRLGFHHSITSFLLFTRSSGNLSESLVKCKDMYQKRITYTKKFEQIIRYPIILLIIFSLLLFFLNRTILPSFENMFHTNPETNTSIHLSMEIIAFMNHFTLVIFALVVGTVIFWLHKKKSIPIEKRIIIYQSIPIYKSYLRMQTSFLFATHLSSLLKTGMSLKDIFNALENQENLPIISHYAKHVNKNLGTGVHLTNVIKQIPLLDKQLTIIFQKNTNTFNLEKDLSIYAELLLEEIHQKILKIFTYIQPIFFIILATFIIFIYLSLMWPMFQLMNTI</sequence>
<organism evidence="9 10">
    <name type="scientific">Ornithinibacillus caprae</name>
    <dbReference type="NCBI Taxonomy" id="2678566"/>
    <lineage>
        <taxon>Bacteria</taxon>
        <taxon>Bacillati</taxon>
        <taxon>Bacillota</taxon>
        <taxon>Bacilli</taxon>
        <taxon>Bacillales</taxon>
        <taxon>Bacillaceae</taxon>
        <taxon>Ornithinibacillus</taxon>
    </lineage>
</organism>
<dbReference type="NCBIfam" id="NF041012">
    <property type="entry name" value="T4P_ComGB"/>
    <property type="match status" value="1"/>
</dbReference>
<keyword evidence="3" id="KW-1003">Cell membrane</keyword>
<dbReference type="GO" id="GO:0005886">
    <property type="term" value="C:plasma membrane"/>
    <property type="evidence" value="ECO:0007669"/>
    <property type="project" value="UniProtKB-SubCell"/>
</dbReference>
<evidence type="ECO:0000256" key="7">
    <source>
        <dbReference type="SAM" id="Phobius"/>
    </source>
</evidence>
<dbReference type="InterPro" id="IPR047692">
    <property type="entry name" value="T4P_ComGB"/>
</dbReference>
<dbReference type="Proteomes" id="UP000469125">
    <property type="component" value="Unassembled WGS sequence"/>
</dbReference>
<keyword evidence="6 7" id="KW-0472">Membrane</keyword>
<dbReference type="Gene3D" id="1.20.81.30">
    <property type="entry name" value="Type II secretion system (T2SS), domain F"/>
    <property type="match status" value="2"/>
</dbReference>
<feature type="transmembrane region" description="Helical" evidence="7">
    <location>
        <begin position="126"/>
        <end position="147"/>
    </location>
</feature>
<dbReference type="EMBL" id="WOCA01000001">
    <property type="protein sequence ID" value="MUK87138.1"/>
    <property type="molecule type" value="Genomic_DNA"/>
</dbReference>